<name>A0A3N5DKD3_9ENTR</name>
<dbReference type="GO" id="GO:0110001">
    <property type="term" value="C:toxin-antitoxin complex"/>
    <property type="evidence" value="ECO:0007669"/>
    <property type="project" value="InterPro"/>
</dbReference>
<dbReference type="AlphaFoldDB" id="A0A3N5DKD3"/>
<dbReference type="EMBL" id="RPOH01000023">
    <property type="protein sequence ID" value="RPH29115.1"/>
    <property type="molecule type" value="Genomic_DNA"/>
</dbReference>
<accession>A0A3N5DKD3</accession>
<reference evidence="1 2" key="1">
    <citation type="submission" date="2018-11" db="EMBL/GenBank/DDBJ databases">
        <title>Draft genome sequence of Buttiauxella warmboldiae CCUG 35512.</title>
        <authorList>
            <person name="Salva-Serra F."/>
            <person name="Marathe N."/>
            <person name="Moore E."/>
            <person name="Svensson L."/>
            <person name="Engstrom-Jakobsson H."/>
        </authorList>
    </citation>
    <scope>NUCLEOTIDE SEQUENCE [LARGE SCALE GENOMIC DNA]</scope>
    <source>
        <strain evidence="1 2">CCUG 35512</strain>
    </source>
</reference>
<organism evidence="1 2">
    <name type="scientific">Buttiauxella warmboldiae</name>
    <dbReference type="NCBI Taxonomy" id="82993"/>
    <lineage>
        <taxon>Bacteria</taxon>
        <taxon>Pseudomonadati</taxon>
        <taxon>Pseudomonadota</taxon>
        <taxon>Gammaproteobacteria</taxon>
        <taxon>Enterobacterales</taxon>
        <taxon>Enterobacteriaceae</taxon>
        <taxon>Buttiauxella</taxon>
    </lineage>
</organism>
<protein>
    <submittedName>
        <fullName evidence="1">Addiction module toxin RelE</fullName>
    </submittedName>
</protein>
<dbReference type="GO" id="GO:0003723">
    <property type="term" value="F:RNA binding"/>
    <property type="evidence" value="ECO:0007669"/>
    <property type="project" value="InterPro"/>
</dbReference>
<dbReference type="Proteomes" id="UP000268615">
    <property type="component" value="Unassembled WGS sequence"/>
</dbReference>
<keyword evidence="2" id="KW-1185">Reference proteome</keyword>
<proteinExistence type="predicted"/>
<gene>
    <name evidence="1" type="ORF">EHN07_07140</name>
</gene>
<dbReference type="GO" id="GO:0004519">
    <property type="term" value="F:endonuclease activity"/>
    <property type="evidence" value="ECO:0007669"/>
    <property type="project" value="InterPro"/>
</dbReference>
<dbReference type="OrthoDB" id="9799912at2"/>
<sequence>MHLISLKALSEASQRFPQHAQALLMLARIIEKGHFPTPESLRKIYPTLDNFKYLDKHYVINIARNELQLIALIFFDRQKFYVRDIMTHADYIRFTEAHRGKKR</sequence>
<evidence type="ECO:0000313" key="2">
    <source>
        <dbReference type="Proteomes" id="UP000268615"/>
    </source>
</evidence>
<dbReference type="RefSeq" id="WP_124023487.1">
    <property type="nucleotide sequence ID" value="NZ_RPOH01000023.1"/>
</dbReference>
<dbReference type="InterPro" id="IPR018669">
    <property type="entry name" value="Toxin_HigB"/>
</dbReference>
<evidence type="ECO:0000313" key="1">
    <source>
        <dbReference type="EMBL" id="RPH29115.1"/>
    </source>
</evidence>
<dbReference type="Pfam" id="PF09907">
    <property type="entry name" value="HigB_toxin"/>
    <property type="match status" value="1"/>
</dbReference>
<comment type="caution">
    <text evidence="1">The sequence shown here is derived from an EMBL/GenBank/DDBJ whole genome shotgun (WGS) entry which is preliminary data.</text>
</comment>